<dbReference type="InterPro" id="IPR036047">
    <property type="entry name" value="F-box-like_dom_sf"/>
</dbReference>
<sequence>MYYPIIASDSNEPSLSSLPRDIVWNCLLRVPRSNHLNISCVSKTLRSLVLSPEFRSLLPKDSIYVSFLAPRTAMSTNCHWFTLRRLPIENTKKIQYRLFAVPIPFPCDAGLFRSYYPTSVVVGPEIYFVGGPYFLNRSSDLWIFDTRSGKLTQGPSMKVARTGDYLVGVVDGKIYVIGGACKDEEEIQVEVFDPISRSWSFLGEEKMRSCISRQFAVSMNRKVYMVGYSACISAYNPNLSEGRRILEMIPKSKKRTRDEMLSCATSDGVVCVCVVENVMYACFAWSGLKWFDTKLKVWKKLVKVDGKPVYAFSVSAMTEYNGMLAVLWPQRKFDSEEKKDVICGFISLYKVGERICGKIEWSGIVATVPSDFRSLRCLVVSDHR</sequence>
<dbReference type="SUPFAM" id="SSF81383">
    <property type="entry name" value="F-box domain"/>
    <property type="match status" value="1"/>
</dbReference>
<accession>A0A565AW01</accession>
<dbReference type="InterPro" id="IPR057499">
    <property type="entry name" value="Kelch_FKB95"/>
</dbReference>
<evidence type="ECO:0000313" key="3">
    <source>
        <dbReference type="EMBL" id="VVA93578.1"/>
    </source>
</evidence>
<comment type="caution">
    <text evidence="3">The sequence shown here is derived from an EMBL/GenBank/DDBJ whole genome shotgun (WGS) entry which is preliminary data.</text>
</comment>
<dbReference type="Gene3D" id="2.120.10.80">
    <property type="entry name" value="Kelch-type beta propeller"/>
    <property type="match status" value="1"/>
</dbReference>
<dbReference type="InterPro" id="IPR006652">
    <property type="entry name" value="Kelch_1"/>
</dbReference>
<dbReference type="SUPFAM" id="SSF117281">
    <property type="entry name" value="Kelch motif"/>
    <property type="match status" value="1"/>
</dbReference>
<dbReference type="PANTHER" id="PTHR24414:SF143">
    <property type="entry name" value="F-BOX DOMAIN-CONTAINING PROTEIN"/>
    <property type="match status" value="1"/>
</dbReference>
<dbReference type="CDD" id="cd22152">
    <property type="entry name" value="F-box_AtAFR-like"/>
    <property type="match status" value="1"/>
</dbReference>
<dbReference type="Pfam" id="PF25210">
    <property type="entry name" value="Kelch_FKB95"/>
    <property type="match status" value="1"/>
</dbReference>
<protein>
    <submittedName>
        <fullName evidence="3">Uncharacterized protein</fullName>
    </submittedName>
</protein>
<evidence type="ECO:0000259" key="2">
    <source>
        <dbReference type="Pfam" id="PF25210"/>
    </source>
</evidence>
<organism evidence="3 4">
    <name type="scientific">Arabis nemorensis</name>
    <dbReference type="NCBI Taxonomy" id="586526"/>
    <lineage>
        <taxon>Eukaryota</taxon>
        <taxon>Viridiplantae</taxon>
        <taxon>Streptophyta</taxon>
        <taxon>Embryophyta</taxon>
        <taxon>Tracheophyta</taxon>
        <taxon>Spermatophyta</taxon>
        <taxon>Magnoliopsida</taxon>
        <taxon>eudicotyledons</taxon>
        <taxon>Gunneridae</taxon>
        <taxon>Pentapetalae</taxon>
        <taxon>rosids</taxon>
        <taxon>malvids</taxon>
        <taxon>Brassicales</taxon>
        <taxon>Brassicaceae</taxon>
        <taxon>Arabideae</taxon>
        <taxon>Arabis</taxon>
    </lineage>
</organism>
<dbReference type="InterPro" id="IPR050354">
    <property type="entry name" value="F-box/kelch-repeat_ARATH"/>
</dbReference>
<dbReference type="Pfam" id="PF00646">
    <property type="entry name" value="F-box"/>
    <property type="match status" value="1"/>
</dbReference>
<feature type="domain" description="F-box" evidence="1">
    <location>
        <begin position="15"/>
        <end position="55"/>
    </location>
</feature>
<dbReference type="Proteomes" id="UP000489600">
    <property type="component" value="Unassembled WGS sequence"/>
</dbReference>
<dbReference type="EMBL" id="CABITT030000002">
    <property type="protein sequence ID" value="VVA93578.1"/>
    <property type="molecule type" value="Genomic_DNA"/>
</dbReference>
<dbReference type="AlphaFoldDB" id="A0A565AW01"/>
<dbReference type="InterPro" id="IPR001810">
    <property type="entry name" value="F-box_dom"/>
</dbReference>
<reference evidence="3" key="1">
    <citation type="submission" date="2019-07" db="EMBL/GenBank/DDBJ databases">
        <authorList>
            <person name="Dittberner H."/>
        </authorList>
    </citation>
    <scope>NUCLEOTIDE SEQUENCE [LARGE SCALE GENOMIC DNA]</scope>
</reference>
<dbReference type="OrthoDB" id="45365at2759"/>
<gene>
    <name evidence="3" type="ORF">ANE_LOCUS4023</name>
</gene>
<evidence type="ECO:0000259" key="1">
    <source>
        <dbReference type="Pfam" id="PF00646"/>
    </source>
</evidence>
<keyword evidence="4" id="KW-1185">Reference proteome</keyword>
<feature type="domain" description="FKB95-like N-terminal Kelch" evidence="2">
    <location>
        <begin position="80"/>
        <end position="365"/>
    </location>
</feature>
<dbReference type="SMART" id="SM00612">
    <property type="entry name" value="Kelch"/>
    <property type="match status" value="2"/>
</dbReference>
<dbReference type="PANTHER" id="PTHR24414">
    <property type="entry name" value="F-BOX/KELCH-REPEAT PROTEIN SKIP4"/>
    <property type="match status" value="1"/>
</dbReference>
<name>A0A565AW01_9BRAS</name>
<dbReference type="InterPro" id="IPR015915">
    <property type="entry name" value="Kelch-typ_b-propeller"/>
</dbReference>
<evidence type="ECO:0000313" key="4">
    <source>
        <dbReference type="Proteomes" id="UP000489600"/>
    </source>
</evidence>
<proteinExistence type="predicted"/>